<proteinExistence type="predicted"/>
<evidence type="ECO:0000313" key="1">
    <source>
        <dbReference type="EMBL" id="QJA04105.1"/>
    </source>
</evidence>
<name>A0AAP9MGP9_CLOIN</name>
<organism evidence="1 2">
    <name type="scientific">Clostridium innocuum</name>
    <dbReference type="NCBI Taxonomy" id="1522"/>
    <lineage>
        <taxon>Bacteria</taxon>
        <taxon>Bacillati</taxon>
        <taxon>Bacillota</taxon>
        <taxon>Clostridia</taxon>
        <taxon>Eubacteriales</taxon>
        <taxon>Clostridiaceae</taxon>
        <taxon>Clostridium</taxon>
    </lineage>
</organism>
<evidence type="ECO:0000313" key="2">
    <source>
        <dbReference type="Proteomes" id="UP000503330"/>
    </source>
</evidence>
<accession>A0AAP9MGP9</accession>
<reference evidence="1 2" key="1">
    <citation type="submission" date="2020-02" db="EMBL/GenBank/DDBJ databases">
        <authorList>
            <person name="Kociolek L.K."/>
            <person name="Ozer E.A."/>
        </authorList>
    </citation>
    <scope>NUCLEOTIDE SEQUENCE [LARGE SCALE GENOMIC DNA]</scope>
    <source>
        <strain evidence="1 2">ATCC 14501</strain>
    </source>
</reference>
<sequence>MHTLLKIRAIPDPIMKGRDDMNIFQNKDSFFGCPDCELTEDSLLSIFRLARQIRLRFGKQGYLLEHYLSLIFEGLSECELTFETADEGFRTGGDLQGLLFHVLDGTESQPQSPHPLYPRMKEILLSMLIS</sequence>
<protein>
    <submittedName>
        <fullName evidence="1">Uncharacterized protein</fullName>
    </submittedName>
</protein>
<dbReference type="EMBL" id="CP048838">
    <property type="protein sequence ID" value="QJA04105.1"/>
    <property type="molecule type" value="Genomic_DNA"/>
</dbReference>
<dbReference type="AlphaFoldDB" id="A0AAP9MGP9"/>
<dbReference type="Proteomes" id="UP000503330">
    <property type="component" value="Chromosome"/>
</dbReference>
<gene>
    <name evidence="1" type="ORF">G4D54_17480</name>
</gene>